<dbReference type="InterPro" id="IPR036388">
    <property type="entry name" value="WH-like_DNA-bd_sf"/>
</dbReference>
<evidence type="ECO:0000313" key="7">
    <source>
        <dbReference type="Proteomes" id="UP001366166"/>
    </source>
</evidence>
<evidence type="ECO:0000256" key="2">
    <source>
        <dbReference type="ARBA" id="ARBA00023125"/>
    </source>
</evidence>
<dbReference type="SMART" id="SM00345">
    <property type="entry name" value="HTH_GNTR"/>
    <property type="match status" value="1"/>
</dbReference>
<dbReference type="GO" id="GO:0003700">
    <property type="term" value="F:DNA-binding transcription factor activity"/>
    <property type="evidence" value="ECO:0007669"/>
    <property type="project" value="InterPro"/>
</dbReference>
<dbReference type="AlphaFoldDB" id="A0AAU9ERZ3"/>
<evidence type="ECO:0000256" key="3">
    <source>
        <dbReference type="ARBA" id="ARBA00023163"/>
    </source>
</evidence>
<dbReference type="InterPro" id="IPR000524">
    <property type="entry name" value="Tscrpt_reg_HTH_GntR"/>
</dbReference>
<dbReference type="InterPro" id="IPR011663">
    <property type="entry name" value="UTRA"/>
</dbReference>
<protein>
    <submittedName>
        <fullName evidence="6">GntR family transcriptional regulator</fullName>
    </submittedName>
</protein>
<dbReference type="Gene3D" id="3.40.1410.10">
    <property type="entry name" value="Chorismate lyase-like"/>
    <property type="match status" value="1"/>
</dbReference>
<dbReference type="EMBL" id="AP028679">
    <property type="protein sequence ID" value="BEQ15924.1"/>
    <property type="molecule type" value="Genomic_DNA"/>
</dbReference>
<dbReference type="RefSeq" id="WP_338601043.1">
    <property type="nucleotide sequence ID" value="NZ_AP028679.1"/>
</dbReference>
<gene>
    <name evidence="6" type="ORF">FAK_29900</name>
</gene>
<evidence type="ECO:0000256" key="1">
    <source>
        <dbReference type="ARBA" id="ARBA00023015"/>
    </source>
</evidence>
<dbReference type="SUPFAM" id="SSF46785">
    <property type="entry name" value="Winged helix' DNA-binding domain"/>
    <property type="match status" value="1"/>
</dbReference>
<organism evidence="6 7">
    <name type="scientific">Desulfoferula mesophila</name>
    <dbReference type="NCBI Taxonomy" id="3058419"/>
    <lineage>
        <taxon>Bacteria</taxon>
        <taxon>Pseudomonadati</taxon>
        <taxon>Thermodesulfobacteriota</taxon>
        <taxon>Desulfarculia</taxon>
        <taxon>Desulfarculales</taxon>
        <taxon>Desulfarculaceae</taxon>
        <taxon>Desulfoferula</taxon>
    </lineage>
</organism>
<proteinExistence type="predicted"/>
<evidence type="ECO:0000259" key="5">
    <source>
        <dbReference type="SMART" id="SM00866"/>
    </source>
</evidence>
<dbReference type="GO" id="GO:0003677">
    <property type="term" value="F:DNA binding"/>
    <property type="evidence" value="ECO:0007669"/>
    <property type="project" value="UniProtKB-KW"/>
</dbReference>
<name>A0AAU9ERZ3_9BACT</name>
<evidence type="ECO:0000313" key="6">
    <source>
        <dbReference type="EMBL" id="BEQ15924.1"/>
    </source>
</evidence>
<accession>A0AAU9ERZ3</accession>
<dbReference type="CDD" id="cd07377">
    <property type="entry name" value="WHTH_GntR"/>
    <property type="match status" value="1"/>
</dbReference>
<feature type="domain" description="UbiC transcription regulator-associated" evidence="5">
    <location>
        <begin position="101"/>
        <end position="244"/>
    </location>
</feature>
<evidence type="ECO:0000259" key="4">
    <source>
        <dbReference type="SMART" id="SM00345"/>
    </source>
</evidence>
<dbReference type="PANTHER" id="PTHR44846:SF1">
    <property type="entry name" value="MANNOSYL-D-GLYCERATE TRANSPORT_METABOLISM SYSTEM REPRESSOR MNGR-RELATED"/>
    <property type="match status" value="1"/>
</dbReference>
<feature type="domain" description="HTH gntR-type" evidence="4">
    <location>
        <begin position="21"/>
        <end position="80"/>
    </location>
</feature>
<dbReference type="GO" id="GO:0045892">
    <property type="term" value="P:negative regulation of DNA-templated transcription"/>
    <property type="evidence" value="ECO:0007669"/>
    <property type="project" value="TreeGrafter"/>
</dbReference>
<keyword evidence="2" id="KW-0238">DNA-binding</keyword>
<dbReference type="KEGG" id="dmp:FAK_29900"/>
<dbReference type="Gene3D" id="1.10.10.10">
    <property type="entry name" value="Winged helix-like DNA-binding domain superfamily/Winged helix DNA-binding domain"/>
    <property type="match status" value="1"/>
</dbReference>
<dbReference type="Pfam" id="PF07702">
    <property type="entry name" value="UTRA"/>
    <property type="match status" value="1"/>
</dbReference>
<dbReference type="InterPro" id="IPR036390">
    <property type="entry name" value="WH_DNA-bd_sf"/>
</dbReference>
<sequence length="249" mass="28523">MARSKTNQRGGKAPIPAYYKLQMELLKGIENGRWAPGEAIPPERKMAEDWGVSLGTVNRALANLVNEGYLKRIQGKGTFVAGTTIPRESVRYTRLRRDFGDPDPRFKIQVLSLAEVPSFEPAKRLLKMRGAGKLWEVRRLFVNRKGPLMYFISYLPQRLFKDLDQVIAPLMEKMTLYEGIEKKYGLPTIFNQELFSAVAADKDVAKVLGAKVGAPVLRIEMLSFTYKEKPYEYRVSYCITDENKMFREM</sequence>
<keyword evidence="1" id="KW-0805">Transcription regulation</keyword>
<dbReference type="Pfam" id="PF00392">
    <property type="entry name" value="GntR"/>
    <property type="match status" value="1"/>
</dbReference>
<dbReference type="InterPro" id="IPR050679">
    <property type="entry name" value="Bact_HTH_transcr_reg"/>
</dbReference>
<dbReference type="Proteomes" id="UP001366166">
    <property type="component" value="Chromosome"/>
</dbReference>
<keyword evidence="3" id="KW-0804">Transcription</keyword>
<dbReference type="PANTHER" id="PTHR44846">
    <property type="entry name" value="MANNOSYL-D-GLYCERATE TRANSPORT/METABOLISM SYSTEM REPRESSOR MNGR-RELATED"/>
    <property type="match status" value="1"/>
</dbReference>
<dbReference type="InterPro" id="IPR028978">
    <property type="entry name" value="Chorismate_lyase_/UTRA_dom_sf"/>
</dbReference>
<dbReference type="SUPFAM" id="SSF64288">
    <property type="entry name" value="Chorismate lyase-like"/>
    <property type="match status" value="1"/>
</dbReference>
<keyword evidence="7" id="KW-1185">Reference proteome</keyword>
<reference evidence="7" key="1">
    <citation type="journal article" date="2023" name="Arch. Microbiol.">
        <title>Desulfoferula mesophilus gen. nov. sp. nov., a mesophilic sulfate-reducing bacterium isolated from a brackish lake sediment.</title>
        <authorList>
            <person name="Watanabe T."/>
            <person name="Yabe T."/>
            <person name="Tsuji J.M."/>
            <person name="Fukui M."/>
        </authorList>
    </citation>
    <scope>NUCLEOTIDE SEQUENCE [LARGE SCALE GENOMIC DNA]</scope>
    <source>
        <strain evidence="7">12FAK</strain>
    </source>
</reference>
<dbReference type="SMART" id="SM00866">
    <property type="entry name" value="UTRA"/>
    <property type="match status" value="1"/>
</dbReference>